<organism evidence="2 3">
    <name type="scientific">Jeotgalibacillus haloalkalitolerans</name>
    <dbReference type="NCBI Taxonomy" id="3104292"/>
    <lineage>
        <taxon>Bacteria</taxon>
        <taxon>Bacillati</taxon>
        <taxon>Bacillota</taxon>
        <taxon>Bacilli</taxon>
        <taxon>Bacillales</taxon>
        <taxon>Caryophanaceae</taxon>
        <taxon>Jeotgalibacillus</taxon>
    </lineage>
</organism>
<evidence type="ECO:0000256" key="1">
    <source>
        <dbReference type="SAM" id="Phobius"/>
    </source>
</evidence>
<dbReference type="EMBL" id="JAXQNN010000001">
    <property type="protein sequence ID" value="MDZ5711332.1"/>
    <property type="molecule type" value="Genomic_DNA"/>
</dbReference>
<feature type="transmembrane region" description="Helical" evidence="1">
    <location>
        <begin position="7"/>
        <end position="29"/>
    </location>
</feature>
<keyword evidence="1" id="KW-0812">Transmembrane</keyword>
<feature type="transmembrane region" description="Helical" evidence="1">
    <location>
        <begin position="122"/>
        <end position="141"/>
    </location>
</feature>
<keyword evidence="3" id="KW-1185">Reference proteome</keyword>
<accession>A0ABU5KJI6</accession>
<keyword evidence="1" id="KW-1133">Transmembrane helix</keyword>
<feature type="transmembrane region" description="Helical" evidence="1">
    <location>
        <begin position="35"/>
        <end position="63"/>
    </location>
</feature>
<feature type="transmembrane region" description="Helical" evidence="1">
    <location>
        <begin position="84"/>
        <end position="102"/>
    </location>
</feature>
<comment type="caution">
    <text evidence="2">The sequence shown here is derived from an EMBL/GenBank/DDBJ whole genome shotgun (WGS) entry which is preliminary data.</text>
</comment>
<evidence type="ECO:0000313" key="2">
    <source>
        <dbReference type="EMBL" id="MDZ5711332.1"/>
    </source>
</evidence>
<sequence length="147" mass="16875">MENEANFKVLVSVPLISLVYTFIFMKNVIETFNSFLFYSINFLLIMLITMFIVGVNFGTFYFFNNERFGFYTSEDIEMVNSGETLFALLQLSYKGIGPFYTFPALNINQSSTLIDYTPLMEFIIGSMFNLVIVGFFISYSVSKISKA</sequence>
<dbReference type="Proteomes" id="UP001292084">
    <property type="component" value="Unassembled WGS sequence"/>
</dbReference>
<keyword evidence="1" id="KW-0472">Membrane</keyword>
<reference evidence="2 3" key="1">
    <citation type="submission" date="2023-12" db="EMBL/GenBank/DDBJ databases">
        <title>Jeotgalibacillus haloalkaliphilus sp. nov., a novel salt-tolerant bacteria, isolated from the estuary of the Fenhe River into the Yellow River.</title>
        <authorList>
            <person name="Li Y."/>
        </authorList>
    </citation>
    <scope>NUCLEOTIDE SEQUENCE [LARGE SCALE GENOMIC DNA]</scope>
    <source>
        <strain evidence="2 3">HH7-29</strain>
    </source>
</reference>
<gene>
    <name evidence="2" type="ORF">UFB30_03810</name>
</gene>
<name>A0ABU5KJI6_9BACL</name>
<proteinExistence type="predicted"/>
<evidence type="ECO:0000313" key="3">
    <source>
        <dbReference type="Proteomes" id="UP001292084"/>
    </source>
</evidence>
<protein>
    <submittedName>
        <fullName evidence="2">Uncharacterized protein</fullName>
    </submittedName>
</protein>